<sequence precursor="true">MTIRLLLLFLSAVPTTLIAHAEDVSIRPNILWITSEDNGPQLGCYGDQYADTPNLDSLASKSLRYKTCWSNAPVCAPARTTLISGMYATSLGGHHMRSAVNLPEGMKLYPEVLRDAGYYCTNNSKTDYNFAQSDDQAGWHESGRKAHWRNRPDPEQPFFAIFNFTISHESQIRNKPHTLVHDPAKAKVPVYHPDVPEVRRDWAQYYDRLTQMDAEVGRTLAQLEKDGLADSTIVFYYGDHGSGMPRSKRWPFNSGLHVPFILHIPDAYRDLAPQDYMPGGLSERLVSFVDMGPTAISLAGAKVPDNMQGVPFCGASEGAAKDYIFGYRGRMDERIDMVRSCTDGRFVYMRHFYPDRPYLKHVDYMFQTPTTRIWKEMFDAGKLNEAQAKFWQPKPDEELFDLQSDPDEVINLATDPDQAERLDAMRSALKQWMIRTRDLGVLPEAEMHRRAGKQAPRAMATSDTFRIEELVDAAWDASDAWRAFHDVVVENMTNRAKSKDSGIRYWAARGLHLGLQSHAGVVDDELAKNSVGVIESLMGDPSPTVRVAAAEALLEFGADGQKVAAAKELLSLANLPENGYYVAIAALNVIDNNYDSVIGLSGGSLKDVSGKRSDAPRRGNDYVGRLLQTISETH</sequence>
<dbReference type="InterPro" id="IPR000917">
    <property type="entry name" value="Sulfatase_N"/>
</dbReference>
<accession>A0A5C6ARD9</accession>
<dbReference type="Gene3D" id="3.40.720.10">
    <property type="entry name" value="Alkaline Phosphatase, subunit A"/>
    <property type="match status" value="1"/>
</dbReference>
<organism evidence="5 6">
    <name type="scientific">Neorhodopirellula pilleata</name>
    <dbReference type="NCBI Taxonomy" id="2714738"/>
    <lineage>
        <taxon>Bacteria</taxon>
        <taxon>Pseudomonadati</taxon>
        <taxon>Planctomycetota</taxon>
        <taxon>Planctomycetia</taxon>
        <taxon>Pirellulales</taxon>
        <taxon>Pirellulaceae</taxon>
        <taxon>Neorhodopirellula</taxon>
    </lineage>
</organism>
<dbReference type="PANTHER" id="PTHR42693:SF53">
    <property type="entry name" value="ENDO-4-O-SULFATASE"/>
    <property type="match status" value="1"/>
</dbReference>
<dbReference type="EC" id="3.1.6.1" evidence="5"/>
<dbReference type="CDD" id="cd16027">
    <property type="entry name" value="SGSH"/>
    <property type="match status" value="1"/>
</dbReference>
<dbReference type="Pfam" id="PF00884">
    <property type="entry name" value="Sulfatase"/>
    <property type="match status" value="1"/>
</dbReference>
<keyword evidence="2 5" id="KW-0378">Hydrolase</keyword>
<dbReference type="PANTHER" id="PTHR42693">
    <property type="entry name" value="ARYLSULFATASE FAMILY MEMBER"/>
    <property type="match status" value="1"/>
</dbReference>
<evidence type="ECO:0000313" key="6">
    <source>
        <dbReference type="Proteomes" id="UP000316213"/>
    </source>
</evidence>
<dbReference type="InterPro" id="IPR050738">
    <property type="entry name" value="Sulfatase"/>
</dbReference>
<comment type="caution">
    <text evidence="5">The sequence shown here is derived from an EMBL/GenBank/DDBJ whole genome shotgun (WGS) entry which is preliminary data.</text>
</comment>
<dbReference type="AlphaFoldDB" id="A0A5C6ARD9"/>
<proteinExistence type="inferred from homology"/>
<evidence type="ECO:0000259" key="4">
    <source>
        <dbReference type="Pfam" id="PF00884"/>
    </source>
</evidence>
<dbReference type="InterPro" id="IPR016024">
    <property type="entry name" value="ARM-type_fold"/>
</dbReference>
<evidence type="ECO:0000256" key="3">
    <source>
        <dbReference type="SAM" id="SignalP"/>
    </source>
</evidence>
<feature type="domain" description="Sulfatase N-terminal" evidence="4">
    <location>
        <begin position="28"/>
        <end position="301"/>
    </location>
</feature>
<evidence type="ECO:0000256" key="2">
    <source>
        <dbReference type="ARBA" id="ARBA00022801"/>
    </source>
</evidence>
<keyword evidence="6" id="KW-1185">Reference proteome</keyword>
<evidence type="ECO:0000313" key="5">
    <source>
        <dbReference type="EMBL" id="TWU01799.1"/>
    </source>
</evidence>
<reference evidence="5 6" key="1">
    <citation type="submission" date="2019-02" db="EMBL/GenBank/DDBJ databases">
        <title>Deep-cultivation of Planctomycetes and their phenomic and genomic characterization uncovers novel biology.</title>
        <authorList>
            <person name="Wiegand S."/>
            <person name="Jogler M."/>
            <person name="Boedeker C."/>
            <person name="Pinto D."/>
            <person name="Vollmers J."/>
            <person name="Rivas-Marin E."/>
            <person name="Kohn T."/>
            <person name="Peeters S.H."/>
            <person name="Heuer A."/>
            <person name="Rast P."/>
            <person name="Oberbeckmann S."/>
            <person name="Bunk B."/>
            <person name="Jeske O."/>
            <person name="Meyerdierks A."/>
            <person name="Storesund J.E."/>
            <person name="Kallscheuer N."/>
            <person name="Luecker S."/>
            <person name="Lage O.M."/>
            <person name="Pohl T."/>
            <person name="Merkel B.J."/>
            <person name="Hornburger P."/>
            <person name="Mueller R.-W."/>
            <person name="Bruemmer F."/>
            <person name="Labrenz M."/>
            <person name="Spormann A.M."/>
            <person name="Op Den Camp H."/>
            <person name="Overmann J."/>
            <person name="Amann R."/>
            <person name="Jetten M.S.M."/>
            <person name="Mascher T."/>
            <person name="Medema M.H."/>
            <person name="Devos D.P."/>
            <person name="Kaster A.-K."/>
            <person name="Ovreas L."/>
            <person name="Rohde M."/>
            <person name="Galperin M.Y."/>
            <person name="Jogler C."/>
        </authorList>
    </citation>
    <scope>NUCLEOTIDE SEQUENCE [LARGE SCALE GENOMIC DNA]</scope>
    <source>
        <strain evidence="5 6">Pla100</strain>
    </source>
</reference>
<evidence type="ECO:0000256" key="1">
    <source>
        <dbReference type="ARBA" id="ARBA00008779"/>
    </source>
</evidence>
<comment type="similarity">
    <text evidence="1">Belongs to the sulfatase family.</text>
</comment>
<protein>
    <submittedName>
        <fullName evidence="5">Arylsulfatase</fullName>
        <ecNumber evidence="5">3.1.6.1</ecNumber>
    </submittedName>
</protein>
<dbReference type="Proteomes" id="UP000316213">
    <property type="component" value="Unassembled WGS sequence"/>
</dbReference>
<dbReference type="SUPFAM" id="SSF53649">
    <property type="entry name" value="Alkaline phosphatase-like"/>
    <property type="match status" value="1"/>
</dbReference>
<gene>
    <name evidence="5" type="ORF">Pla100_15350</name>
</gene>
<name>A0A5C6ARD9_9BACT</name>
<feature type="signal peptide" evidence="3">
    <location>
        <begin position="1"/>
        <end position="21"/>
    </location>
</feature>
<dbReference type="OrthoDB" id="9763613at2"/>
<keyword evidence="3" id="KW-0732">Signal</keyword>
<dbReference type="RefSeq" id="WP_146577030.1">
    <property type="nucleotide sequence ID" value="NZ_SJPM01000002.1"/>
</dbReference>
<dbReference type="InterPro" id="IPR017850">
    <property type="entry name" value="Alkaline_phosphatase_core_sf"/>
</dbReference>
<feature type="chain" id="PRO_5022744771" evidence="3">
    <location>
        <begin position="22"/>
        <end position="634"/>
    </location>
</feature>
<dbReference type="GO" id="GO:0004065">
    <property type="term" value="F:arylsulfatase activity"/>
    <property type="evidence" value="ECO:0007669"/>
    <property type="project" value="UniProtKB-EC"/>
</dbReference>
<dbReference type="EMBL" id="SJPM01000002">
    <property type="protein sequence ID" value="TWU01799.1"/>
    <property type="molecule type" value="Genomic_DNA"/>
</dbReference>
<dbReference type="SUPFAM" id="SSF48371">
    <property type="entry name" value="ARM repeat"/>
    <property type="match status" value="1"/>
</dbReference>